<dbReference type="CDD" id="cd23810">
    <property type="entry name" value="UBCc_BIRC6"/>
    <property type="match status" value="1"/>
</dbReference>
<dbReference type="GO" id="GO:0061631">
    <property type="term" value="F:ubiquitin conjugating enzyme activity"/>
    <property type="evidence" value="ECO:0007669"/>
    <property type="project" value="TreeGrafter"/>
</dbReference>
<dbReference type="Gene3D" id="3.10.110.10">
    <property type="entry name" value="Ubiquitin Conjugating Enzyme"/>
    <property type="match status" value="1"/>
</dbReference>
<organism evidence="5 6">
    <name type="scientific">Hydnum rufescens UP504</name>
    <dbReference type="NCBI Taxonomy" id="1448309"/>
    <lineage>
        <taxon>Eukaryota</taxon>
        <taxon>Fungi</taxon>
        <taxon>Dikarya</taxon>
        <taxon>Basidiomycota</taxon>
        <taxon>Agaricomycotina</taxon>
        <taxon>Agaricomycetes</taxon>
        <taxon>Cantharellales</taxon>
        <taxon>Hydnaceae</taxon>
        <taxon>Hydnum</taxon>
    </lineage>
</organism>
<dbReference type="SUPFAM" id="SSF54495">
    <property type="entry name" value="UBC-like"/>
    <property type="match status" value="1"/>
</dbReference>
<dbReference type="PROSITE" id="PS50127">
    <property type="entry name" value="UBC_2"/>
    <property type="match status" value="1"/>
</dbReference>
<keyword evidence="1" id="KW-0808">Transferase</keyword>
<dbReference type="AlphaFoldDB" id="A0A9P6BAD0"/>
<keyword evidence="2" id="KW-0833">Ubl conjugation pathway</keyword>
<dbReference type="OrthoDB" id="47801at2759"/>
<feature type="region of interest" description="Disordered" evidence="3">
    <location>
        <begin position="570"/>
        <end position="600"/>
    </location>
</feature>
<evidence type="ECO:0000256" key="1">
    <source>
        <dbReference type="ARBA" id="ARBA00022679"/>
    </source>
</evidence>
<evidence type="ECO:0000313" key="6">
    <source>
        <dbReference type="Proteomes" id="UP000886523"/>
    </source>
</evidence>
<name>A0A9P6BAD0_9AGAM</name>
<dbReference type="SMART" id="SM00212">
    <property type="entry name" value="UBCc"/>
    <property type="match status" value="1"/>
</dbReference>
<sequence>MSARNIQQLIDMGATPAQARRALQDGYDVNDAAERIFDGKYADVEGEDEDMQDVQIGREARRESRIETPPTDGDAEEEEISDDGEAEDFADYDSEPEMDPHGRADGSGVDPYAGIFFSKDRREEVIEVEETPEFVQLEDKTLIPIMTQGEWMKGCPEGGEQGLLFQLYSQLSNESCLCPNRCGYEINRDKAMFFALRPQFSDYIENLRTTIQHRCPICTTDFCLACGERVGHVKSLAPNYDALFHCPNLQGVILGVGLAKLELVYNEQAKSARALSPDGSNKKKRKVATVNIPDDDDDDAITVYAYGVPKGKKAKGGTGYAGHLKEDTSGQVEALLAQQMRDAEIGNLMREIRTFLPSPARAGAQTSDYLVHPTALAHLRRRFNIVGSSLLRNDSLSDMSDRSVLYFELFEWLEIISNHEALASMMAMPIMIATSISPLRPQATSRSSKRGTRAGPAPRERTIVYEGSSGPRELMESIVIQAQAAIKGLGQLPEMSSLDVHAMTEQEKRQSTLGDDDSKGKGKATMEANEDNIRLRTFCGRILSTAAAVDRSLRETKGNAFVDRLRSNLPKIPSTTASRSQNAPPGENIEDFSTIYDDIPVGPTEKDTERAYVEWASRVRFEYCDLTIPTPPNPDTNAEEDVTLSYGHVFNAEIRLLANADIPKRSLAIAKELAVLTTNLPIAWDSSVFLRVDETRVDVIKALIVGPEGTPYQNGCYVFDIFLGPNYNQGPPSVKYITTGGGKFRFNPNLYNDGKVCLSLLGTWQGPGWISGKSTLLQVLISIQSMILTDEPYLNEPAWAQSSGTPQSIAYSANVRRMVVHTARHFPKMVGNLKTPPEPFGDIIRTHFRLKAVSIEQQLDKWLTMDDGKPTDGRNGGEFAILPAIGGSSSAAFRKDVAEMKRLLNILSSKGASAKGRSKPRGVIEVDIA</sequence>
<dbReference type="Gene3D" id="1.10.8.10">
    <property type="entry name" value="DNA helicase RuvA subunit, C-terminal domain"/>
    <property type="match status" value="1"/>
</dbReference>
<feature type="domain" description="UBC core" evidence="4">
    <location>
        <begin position="664"/>
        <end position="828"/>
    </location>
</feature>
<feature type="region of interest" description="Disordered" evidence="3">
    <location>
        <begin position="439"/>
        <end position="461"/>
    </location>
</feature>
<evidence type="ECO:0000256" key="2">
    <source>
        <dbReference type="ARBA" id="ARBA00022786"/>
    </source>
</evidence>
<dbReference type="Pfam" id="PF00179">
    <property type="entry name" value="UQ_con"/>
    <property type="match status" value="1"/>
</dbReference>
<feature type="non-terminal residue" evidence="5">
    <location>
        <position position="1"/>
    </location>
</feature>
<dbReference type="InterPro" id="IPR000608">
    <property type="entry name" value="UBC"/>
</dbReference>
<feature type="region of interest" description="Disordered" evidence="3">
    <location>
        <begin position="40"/>
        <end position="110"/>
    </location>
</feature>
<evidence type="ECO:0000256" key="3">
    <source>
        <dbReference type="SAM" id="MobiDB-lite"/>
    </source>
</evidence>
<accession>A0A9P6BAD0</accession>
<feature type="compositionally biased region" description="Polar residues" evidence="3">
    <location>
        <begin position="573"/>
        <end position="583"/>
    </location>
</feature>
<gene>
    <name evidence="5" type="ORF">BS47DRAFT_1481492</name>
</gene>
<protein>
    <recommendedName>
        <fullName evidence="4">UBC core domain-containing protein</fullName>
    </recommendedName>
</protein>
<dbReference type="EMBL" id="MU128912">
    <property type="protein sequence ID" value="KAF9520364.1"/>
    <property type="molecule type" value="Genomic_DNA"/>
</dbReference>
<comment type="caution">
    <text evidence="5">The sequence shown here is derived from an EMBL/GenBank/DDBJ whole genome shotgun (WGS) entry which is preliminary data.</text>
</comment>
<dbReference type="PANTHER" id="PTHR46116">
    <property type="entry name" value="(E3-INDEPENDENT) E2 UBIQUITIN-CONJUGATING ENZYME"/>
    <property type="match status" value="1"/>
</dbReference>
<feature type="compositionally biased region" description="Basic and acidic residues" evidence="3">
    <location>
        <begin position="503"/>
        <end position="520"/>
    </location>
</feature>
<evidence type="ECO:0000313" key="5">
    <source>
        <dbReference type="EMBL" id="KAF9520364.1"/>
    </source>
</evidence>
<feature type="compositionally biased region" description="Basic and acidic residues" evidence="3">
    <location>
        <begin position="56"/>
        <end position="66"/>
    </location>
</feature>
<proteinExistence type="predicted"/>
<feature type="compositionally biased region" description="Acidic residues" evidence="3">
    <location>
        <begin position="73"/>
        <end position="97"/>
    </location>
</feature>
<dbReference type="InterPro" id="IPR016135">
    <property type="entry name" value="UBQ-conjugating_enzyme/RWD"/>
</dbReference>
<dbReference type="PANTHER" id="PTHR46116:SF15">
    <property type="entry name" value="(E3-INDEPENDENT) E2 UBIQUITIN-CONJUGATING ENZYME"/>
    <property type="match status" value="1"/>
</dbReference>
<keyword evidence="6" id="KW-1185">Reference proteome</keyword>
<feature type="region of interest" description="Disordered" evidence="3">
    <location>
        <begin position="503"/>
        <end position="524"/>
    </location>
</feature>
<evidence type="ECO:0000259" key="4">
    <source>
        <dbReference type="PROSITE" id="PS50127"/>
    </source>
</evidence>
<reference evidence="5" key="1">
    <citation type="journal article" date="2020" name="Nat. Commun.">
        <title>Large-scale genome sequencing of mycorrhizal fungi provides insights into the early evolution of symbiotic traits.</title>
        <authorList>
            <person name="Miyauchi S."/>
            <person name="Kiss E."/>
            <person name="Kuo A."/>
            <person name="Drula E."/>
            <person name="Kohler A."/>
            <person name="Sanchez-Garcia M."/>
            <person name="Morin E."/>
            <person name="Andreopoulos B."/>
            <person name="Barry K.W."/>
            <person name="Bonito G."/>
            <person name="Buee M."/>
            <person name="Carver A."/>
            <person name="Chen C."/>
            <person name="Cichocki N."/>
            <person name="Clum A."/>
            <person name="Culley D."/>
            <person name="Crous P.W."/>
            <person name="Fauchery L."/>
            <person name="Girlanda M."/>
            <person name="Hayes R.D."/>
            <person name="Keri Z."/>
            <person name="LaButti K."/>
            <person name="Lipzen A."/>
            <person name="Lombard V."/>
            <person name="Magnuson J."/>
            <person name="Maillard F."/>
            <person name="Murat C."/>
            <person name="Nolan M."/>
            <person name="Ohm R.A."/>
            <person name="Pangilinan J."/>
            <person name="Pereira M.F."/>
            <person name="Perotto S."/>
            <person name="Peter M."/>
            <person name="Pfister S."/>
            <person name="Riley R."/>
            <person name="Sitrit Y."/>
            <person name="Stielow J.B."/>
            <person name="Szollosi G."/>
            <person name="Zifcakova L."/>
            <person name="Stursova M."/>
            <person name="Spatafora J.W."/>
            <person name="Tedersoo L."/>
            <person name="Vaario L.M."/>
            <person name="Yamada A."/>
            <person name="Yan M."/>
            <person name="Wang P."/>
            <person name="Xu J."/>
            <person name="Bruns T."/>
            <person name="Baldrian P."/>
            <person name="Vilgalys R."/>
            <person name="Dunand C."/>
            <person name="Henrissat B."/>
            <person name="Grigoriev I.V."/>
            <person name="Hibbett D."/>
            <person name="Nagy L.G."/>
            <person name="Martin F.M."/>
        </authorList>
    </citation>
    <scope>NUCLEOTIDE SEQUENCE</scope>
    <source>
        <strain evidence="5">UP504</strain>
    </source>
</reference>
<dbReference type="Proteomes" id="UP000886523">
    <property type="component" value="Unassembled WGS sequence"/>
</dbReference>